<dbReference type="AlphaFoldDB" id="A0A090BWD2"/>
<dbReference type="GO" id="GO:0005829">
    <property type="term" value="C:cytosol"/>
    <property type="evidence" value="ECO:0007669"/>
    <property type="project" value="TreeGrafter"/>
</dbReference>
<gene>
    <name evidence="5" type="primary">hlpA</name>
    <name evidence="5" type="ORF">TGUWTKB_1470</name>
</gene>
<evidence type="ECO:0000313" key="5">
    <source>
        <dbReference type="EMBL" id="BAP58401.1"/>
    </source>
</evidence>
<dbReference type="HOGENOM" id="CLU_101388_2_0_6"/>
<evidence type="ECO:0000256" key="3">
    <source>
        <dbReference type="ARBA" id="ARBA00022729"/>
    </source>
</evidence>
<evidence type="ECO:0000256" key="2">
    <source>
        <dbReference type="ARBA" id="ARBA00018026"/>
    </source>
</evidence>
<dbReference type="OrthoDB" id="7061584at2"/>
<reference evidence="6" key="1">
    <citation type="submission" date="2013-11" db="EMBL/GenBank/DDBJ databases">
        <title>Symbiont-containing voluminous jelly as an extraordinary maternal gift for overwintering insect nymphs.</title>
        <authorList>
            <person name="Kaiwa N."/>
            <person name="Hosokawa T."/>
            <person name="Nikoh N."/>
            <person name="Meng X.Y."/>
            <person name="Tanahashi M."/>
            <person name="Moriyama M."/>
            <person name="Maeda T."/>
            <person name="Yamaguchi K."/>
            <person name="Shigenobu S."/>
            <person name="Ito M."/>
            <person name="Fukatsu T."/>
        </authorList>
    </citation>
    <scope>NUCLEOTIDE SEQUENCE [LARGE SCALE GENOMIC DNA]</scope>
    <source>
        <strain evidence="6">UwTKB</strain>
    </source>
</reference>
<sequence length="136" mass="16408">MLKVFQNIPQRVIADKKIKNEFKNRFNELNKQEKILQKKMHDLEREKLILNRKERQKIEENINEERKVFASNVQNFINDNHIRQMEEQSKILIDIQKIVKKIAQVNHYQTIFDINSIVYSSNMKDITQDVIKKATK</sequence>
<keyword evidence="6" id="KW-1185">Reference proteome</keyword>
<dbReference type="GO" id="GO:0051082">
    <property type="term" value="F:unfolded protein binding"/>
    <property type="evidence" value="ECO:0007669"/>
    <property type="project" value="InterPro"/>
</dbReference>
<dbReference type="Pfam" id="PF03938">
    <property type="entry name" value="OmpH"/>
    <property type="match status" value="1"/>
</dbReference>
<evidence type="ECO:0000313" key="6">
    <source>
        <dbReference type="Proteomes" id="UP000031627"/>
    </source>
</evidence>
<feature type="coiled-coil region" evidence="4">
    <location>
        <begin position="19"/>
        <end position="53"/>
    </location>
</feature>
<dbReference type="GO" id="GO:0050821">
    <property type="term" value="P:protein stabilization"/>
    <property type="evidence" value="ECO:0007669"/>
    <property type="project" value="TreeGrafter"/>
</dbReference>
<dbReference type="Gene3D" id="3.30.910.20">
    <property type="entry name" value="Skp domain"/>
    <property type="match status" value="1"/>
</dbReference>
<dbReference type="InterPro" id="IPR024930">
    <property type="entry name" value="Skp_dom_sf"/>
</dbReference>
<keyword evidence="4" id="KW-0175">Coiled coil</keyword>
<dbReference type="SMART" id="SM00935">
    <property type="entry name" value="OmpH"/>
    <property type="match status" value="1"/>
</dbReference>
<evidence type="ECO:0000256" key="1">
    <source>
        <dbReference type="ARBA" id="ARBA00009091"/>
    </source>
</evidence>
<proteinExistence type="inferred from homology"/>
<comment type="similarity">
    <text evidence="1">Belongs to the Skp family.</text>
</comment>
<evidence type="ECO:0000256" key="4">
    <source>
        <dbReference type="SAM" id="Coils"/>
    </source>
</evidence>
<dbReference type="PANTHER" id="PTHR35089:SF1">
    <property type="entry name" value="CHAPERONE PROTEIN SKP"/>
    <property type="match status" value="1"/>
</dbReference>
<dbReference type="STRING" id="1410383.TGUWTKB_1470"/>
<keyword evidence="3" id="KW-0732">Signal</keyword>
<name>A0A090BWD2_9ENTR</name>
<dbReference type="KEGG" id="sbw:TGUWTKB_1470"/>
<dbReference type="PANTHER" id="PTHR35089">
    <property type="entry name" value="CHAPERONE PROTEIN SKP"/>
    <property type="match status" value="1"/>
</dbReference>
<protein>
    <recommendedName>
        <fullName evidence="2">Chaperone protein Skp</fullName>
    </recommendedName>
</protein>
<dbReference type="SUPFAM" id="SSF111384">
    <property type="entry name" value="OmpH-like"/>
    <property type="match status" value="1"/>
</dbReference>
<dbReference type="Proteomes" id="UP000031627">
    <property type="component" value="Chromosome"/>
</dbReference>
<organism evidence="5 6">
    <name type="scientific">Candidatus Tachikawaea gelatinosa</name>
    <dbReference type="NCBI Taxonomy" id="1410383"/>
    <lineage>
        <taxon>Bacteria</taxon>
        <taxon>Pseudomonadati</taxon>
        <taxon>Pseudomonadota</taxon>
        <taxon>Gammaproteobacteria</taxon>
        <taxon>Enterobacterales</taxon>
        <taxon>Enterobacteriaceae</taxon>
        <taxon>Candidatus Tachikawaea</taxon>
    </lineage>
</organism>
<accession>A0A090BWD2</accession>
<reference evidence="5 6" key="2">
    <citation type="journal article" date="2014" name="Curr. Biol.">
        <title>Symbiont-Supplemented Maternal Investment Underpinning Host's Ecological Adaptation.</title>
        <authorList>
            <person name="Kaiwa N."/>
            <person name="Hosokawa T."/>
            <person name="Nikoh N."/>
            <person name="Tanahashi M."/>
            <person name="Moriyama M."/>
            <person name="Meng X.Y."/>
            <person name="Maeda T."/>
            <person name="Yamaguchi K."/>
            <person name="Shigenobu S."/>
            <person name="Ito M."/>
            <person name="Fukatsu T."/>
        </authorList>
    </citation>
    <scope>NUCLEOTIDE SEQUENCE [LARGE SCALE GENOMIC DNA]</scope>
    <source>
        <strain evidence="5 6">UwTKB</strain>
    </source>
</reference>
<dbReference type="EMBL" id="AP014521">
    <property type="protein sequence ID" value="BAP58401.1"/>
    <property type="molecule type" value="Genomic_DNA"/>
</dbReference>
<dbReference type="InterPro" id="IPR005632">
    <property type="entry name" value="Chaperone_Skp"/>
</dbReference>